<dbReference type="Gene3D" id="2.40.170.20">
    <property type="entry name" value="TonB-dependent receptor, beta-barrel domain"/>
    <property type="match status" value="1"/>
</dbReference>
<sequence>MTKEGYSQAGSSANSINWTGSGTLAMYPSKNYNLDAQKTWDFNRHTIVSGFSWIKEKMTYSSYALSHWRDWSTVGALTTQSEGSTNSWAVFTQDEYAASDRWTMYTGLRLDQYNKEGGYCLVSGSKQDYPSAEFTELSPKLAFEYAQNDRTKYYASYGHSFNPPTIYKLYRRAGTDMSSIQANPDLKPETSNTFEIGMKQQMDQKTSLGVTLFHVKTEDKIVSAIKNSVKAYYNLDSGTAKGIEFELKSKMTPTWSSYLNYTFESGENTSSGQTTRNWDIPKHLLHAGVEYSKNKVNWLTDAQYVSERQSPDLSTGEYNSEDAFFVINTSLNYKLNDQATLQFGIQNLFNRKFYATEATSGRTYSLSMNYSL</sequence>
<comment type="similarity">
    <text evidence="10">Belongs to the TonB-dependent receptor family.</text>
</comment>
<evidence type="ECO:0000256" key="9">
    <source>
        <dbReference type="ARBA" id="ARBA00023237"/>
    </source>
</evidence>
<dbReference type="GO" id="GO:0009279">
    <property type="term" value="C:cell outer membrane"/>
    <property type="evidence" value="ECO:0007669"/>
    <property type="project" value="UniProtKB-SubCell"/>
</dbReference>
<dbReference type="GO" id="GO:0044718">
    <property type="term" value="P:siderophore transmembrane transport"/>
    <property type="evidence" value="ECO:0007669"/>
    <property type="project" value="TreeGrafter"/>
</dbReference>
<keyword evidence="6" id="KW-0798">TonB box</keyword>
<keyword evidence="3 10" id="KW-1134">Transmembrane beta strand</keyword>
<keyword evidence="9 10" id="KW-0998">Cell outer membrane</keyword>
<reference evidence="12 13" key="1">
    <citation type="submission" date="2016-11" db="EMBL/GenBank/DDBJ databases">
        <authorList>
            <person name="Varghese N."/>
            <person name="Submissions S."/>
        </authorList>
    </citation>
    <scope>NUCLEOTIDE SEQUENCE [LARGE SCALE GENOMIC DNA]</scope>
    <source>
        <strain evidence="12 13">DSM 15287</strain>
    </source>
</reference>
<dbReference type="SUPFAM" id="SSF56935">
    <property type="entry name" value="Porins"/>
    <property type="match status" value="1"/>
</dbReference>
<evidence type="ECO:0000256" key="6">
    <source>
        <dbReference type="ARBA" id="ARBA00023077"/>
    </source>
</evidence>
<keyword evidence="13" id="KW-1185">Reference proteome</keyword>
<dbReference type="PANTHER" id="PTHR30069:SF29">
    <property type="entry name" value="HEMOGLOBIN AND HEMOGLOBIN-HAPTOGLOBIN-BINDING PROTEIN 1-RELATED"/>
    <property type="match status" value="1"/>
</dbReference>
<dbReference type="PANTHER" id="PTHR30069">
    <property type="entry name" value="TONB-DEPENDENT OUTER MEMBRANE RECEPTOR"/>
    <property type="match status" value="1"/>
</dbReference>
<evidence type="ECO:0000313" key="13">
    <source>
        <dbReference type="Proteomes" id="UP000322917"/>
    </source>
</evidence>
<dbReference type="InterPro" id="IPR036942">
    <property type="entry name" value="Beta-barrel_TonB_sf"/>
</dbReference>
<accession>A0A1M6E1R2</accession>
<dbReference type="GO" id="GO:0015344">
    <property type="term" value="F:siderophore uptake transmembrane transporter activity"/>
    <property type="evidence" value="ECO:0007669"/>
    <property type="project" value="TreeGrafter"/>
</dbReference>
<evidence type="ECO:0000313" key="12">
    <source>
        <dbReference type="EMBL" id="SHI79464.1"/>
    </source>
</evidence>
<evidence type="ECO:0000256" key="3">
    <source>
        <dbReference type="ARBA" id="ARBA00022452"/>
    </source>
</evidence>
<dbReference type="EMBL" id="FQZD01000007">
    <property type="protein sequence ID" value="SHI79464.1"/>
    <property type="molecule type" value="Genomic_DNA"/>
</dbReference>
<feature type="domain" description="TonB-dependent receptor-like beta-barrel" evidence="11">
    <location>
        <begin position="22"/>
        <end position="348"/>
    </location>
</feature>
<dbReference type="Pfam" id="PF00593">
    <property type="entry name" value="TonB_dep_Rec_b-barrel"/>
    <property type="match status" value="1"/>
</dbReference>
<organism evidence="12 13">
    <name type="scientific">Propionispora hippei DSM 15287</name>
    <dbReference type="NCBI Taxonomy" id="1123003"/>
    <lineage>
        <taxon>Bacteria</taxon>
        <taxon>Bacillati</taxon>
        <taxon>Bacillota</taxon>
        <taxon>Negativicutes</taxon>
        <taxon>Selenomonadales</taxon>
        <taxon>Sporomusaceae</taxon>
        <taxon>Propionispora</taxon>
    </lineage>
</organism>
<protein>
    <submittedName>
        <fullName evidence="12">TonB dependent receptor</fullName>
    </submittedName>
</protein>
<dbReference type="RefSeq" id="WP_188128207.1">
    <property type="nucleotide sequence ID" value="NZ_FQZD01000007.1"/>
</dbReference>
<dbReference type="Proteomes" id="UP000322917">
    <property type="component" value="Unassembled WGS sequence"/>
</dbReference>
<gene>
    <name evidence="12" type="ORF">SAMN02745170_01097</name>
</gene>
<evidence type="ECO:0000256" key="2">
    <source>
        <dbReference type="ARBA" id="ARBA00022448"/>
    </source>
</evidence>
<comment type="subcellular location">
    <subcellularLocation>
        <location evidence="1 10">Cell outer membrane</location>
        <topology evidence="1 10">Multi-pass membrane protein</topology>
    </subcellularLocation>
</comment>
<keyword evidence="5" id="KW-0732">Signal</keyword>
<evidence type="ECO:0000256" key="5">
    <source>
        <dbReference type="ARBA" id="ARBA00022729"/>
    </source>
</evidence>
<dbReference type="InterPro" id="IPR000531">
    <property type="entry name" value="Beta-barrel_TonB"/>
</dbReference>
<dbReference type="PROSITE" id="PS52016">
    <property type="entry name" value="TONB_DEPENDENT_REC_3"/>
    <property type="match status" value="1"/>
</dbReference>
<name>A0A1M6E1R2_9FIRM</name>
<evidence type="ECO:0000256" key="10">
    <source>
        <dbReference type="PROSITE-ProRule" id="PRU01360"/>
    </source>
</evidence>
<evidence type="ECO:0000256" key="7">
    <source>
        <dbReference type="ARBA" id="ARBA00023136"/>
    </source>
</evidence>
<proteinExistence type="inferred from homology"/>
<evidence type="ECO:0000259" key="11">
    <source>
        <dbReference type="Pfam" id="PF00593"/>
    </source>
</evidence>
<dbReference type="AlphaFoldDB" id="A0A1M6E1R2"/>
<keyword evidence="7 10" id="KW-0472">Membrane</keyword>
<evidence type="ECO:0000256" key="4">
    <source>
        <dbReference type="ARBA" id="ARBA00022692"/>
    </source>
</evidence>
<evidence type="ECO:0000256" key="8">
    <source>
        <dbReference type="ARBA" id="ARBA00023170"/>
    </source>
</evidence>
<keyword evidence="8 12" id="KW-0675">Receptor</keyword>
<keyword evidence="4 10" id="KW-0812">Transmembrane</keyword>
<keyword evidence="2 10" id="KW-0813">Transport</keyword>
<evidence type="ECO:0000256" key="1">
    <source>
        <dbReference type="ARBA" id="ARBA00004571"/>
    </source>
</evidence>
<dbReference type="InterPro" id="IPR039426">
    <property type="entry name" value="TonB-dep_rcpt-like"/>
</dbReference>